<dbReference type="OrthoDB" id="41971at2759"/>
<proteinExistence type="predicted"/>
<dbReference type="AlphaFoldDB" id="A0A6S7LT91"/>
<protein>
    <submittedName>
        <fullName evidence="1">Chaperone dnaK2</fullName>
    </submittedName>
</protein>
<comment type="caution">
    <text evidence="1">The sequence shown here is derived from an EMBL/GenBank/DDBJ whole genome shotgun (WGS) entry which is preliminary data.</text>
</comment>
<evidence type="ECO:0000313" key="2">
    <source>
        <dbReference type="Proteomes" id="UP001152795"/>
    </source>
</evidence>
<evidence type="ECO:0000313" key="1">
    <source>
        <dbReference type="EMBL" id="CAB4043852.1"/>
    </source>
</evidence>
<name>A0A6S7LT91_PARCT</name>
<gene>
    <name evidence="1" type="ORF">PACLA_8A074679</name>
</gene>
<dbReference type="InterPro" id="IPR011333">
    <property type="entry name" value="SKP1/BTB/POZ_sf"/>
</dbReference>
<organism evidence="1 2">
    <name type="scientific">Paramuricea clavata</name>
    <name type="common">Red gorgonian</name>
    <name type="synonym">Violescent sea-whip</name>
    <dbReference type="NCBI Taxonomy" id="317549"/>
    <lineage>
        <taxon>Eukaryota</taxon>
        <taxon>Metazoa</taxon>
        <taxon>Cnidaria</taxon>
        <taxon>Anthozoa</taxon>
        <taxon>Octocorallia</taxon>
        <taxon>Malacalcyonacea</taxon>
        <taxon>Plexauridae</taxon>
        <taxon>Paramuricea</taxon>
    </lineage>
</organism>
<dbReference type="Proteomes" id="UP001152795">
    <property type="component" value="Unassembled WGS sequence"/>
</dbReference>
<dbReference type="InterPro" id="IPR003131">
    <property type="entry name" value="T1-type_BTB"/>
</dbReference>
<dbReference type="EMBL" id="CACRXK020033374">
    <property type="protein sequence ID" value="CAB4043852.1"/>
    <property type="molecule type" value="Genomic_DNA"/>
</dbReference>
<reference evidence="1" key="1">
    <citation type="submission" date="2020-04" db="EMBL/GenBank/DDBJ databases">
        <authorList>
            <person name="Alioto T."/>
            <person name="Alioto T."/>
            <person name="Gomez Garrido J."/>
        </authorList>
    </citation>
    <scope>NUCLEOTIDE SEQUENCE</scope>
    <source>
        <strain evidence="1">A484AB</strain>
    </source>
</reference>
<dbReference type="PANTHER" id="PTHR14499:SF136">
    <property type="entry name" value="GH08630P"/>
    <property type="match status" value="1"/>
</dbReference>
<keyword evidence="2" id="KW-1185">Reference proteome</keyword>
<sequence length="316" mass="36691">MENDDIIELNVGGETMATRRTTLCQVEGSLLALMFGGRWKGNMMRDKDGRFFLDFNPKYFGFILDYLRAKAIAITGRPAKLPKVDLDEVNNFYELIEYLGLGCEMLPPESESFKEHSPGFTLEENGTVAAYRSKSQTKKNPRGYTNPVYSEPQNEFIFGNNCYEGGIMRLKLEMEVKYMESLGPAGYIWVGVVPSEVTPEHARRTTFCYPGQNFYGWRMDCCDNGIKMPFETSNRPWYYSNLITIEIILDSDTRKLYLKFHDGKQLSLKLTRWNKWRLLLKLSCRNPYEDMQERYSAPMPVSMRACILKAFKEYYS</sequence>
<dbReference type="CDD" id="cd18316">
    <property type="entry name" value="BTB_POZ_KCTD-like"/>
    <property type="match status" value="1"/>
</dbReference>
<dbReference type="PANTHER" id="PTHR14499">
    <property type="entry name" value="POTASSIUM CHANNEL TETRAMERIZATION DOMAIN-CONTAINING"/>
    <property type="match status" value="1"/>
</dbReference>
<accession>A0A6S7LT91</accession>
<dbReference type="GO" id="GO:0051260">
    <property type="term" value="P:protein homooligomerization"/>
    <property type="evidence" value="ECO:0007669"/>
    <property type="project" value="InterPro"/>
</dbReference>
<dbReference type="SUPFAM" id="SSF54695">
    <property type="entry name" value="POZ domain"/>
    <property type="match status" value="1"/>
</dbReference>
<dbReference type="Gene3D" id="3.30.710.10">
    <property type="entry name" value="Potassium Channel Kv1.1, Chain A"/>
    <property type="match status" value="1"/>
</dbReference>
<dbReference type="Pfam" id="PF02214">
    <property type="entry name" value="BTB_2"/>
    <property type="match status" value="1"/>
</dbReference>